<accession>A0A239IMU2</accession>
<dbReference type="InterPro" id="IPR058488">
    <property type="entry name" value="DUF8175"/>
</dbReference>
<name>A0A239IMU2_9ACTN</name>
<keyword evidence="4" id="KW-1185">Reference proteome</keyword>
<evidence type="ECO:0000313" key="4">
    <source>
        <dbReference type="Proteomes" id="UP000198280"/>
    </source>
</evidence>
<dbReference type="Pfam" id="PF26526">
    <property type="entry name" value="DUF8175"/>
    <property type="match status" value="1"/>
</dbReference>
<sequence>MDVLGLAGQGISLISSHLSDVAAGAVSRMGAEAADQLYEMIGERLRATRLGSAALGGLEERPDDTDWQRTATSVLAEAIEQDPEFALALRNAVESAANSRGQAHTGGSAHHQVHLDGRVDNRRGIIAAGDVDQSRRRRIIVVGGGLLAVVLAGGLGTVLLLDTGPEQGPNASVVPSVAPTMPSADISAASSADALTTAPTDVTWRLLATAEGDEADYYGIAIPFSASAGPRRVSGGIAAGYAHTPTGALIAGAQIGVRSGYSFGRSSWEPTITRQFVPSPDRDRLLAYLRGEATLPQPVQQGTLAQISGYIYQSYTPDTAVIGLVLRTPTARLMVTVVTLKWRGNDWRAVAPPGGVWTSVQRTLSGTVGVVPWGASG</sequence>
<evidence type="ECO:0000256" key="1">
    <source>
        <dbReference type="SAM" id="Phobius"/>
    </source>
</evidence>
<dbReference type="EMBL" id="FZOF01000011">
    <property type="protein sequence ID" value="SNS95066.1"/>
    <property type="molecule type" value="Genomic_DNA"/>
</dbReference>
<proteinExistence type="predicted"/>
<dbReference type="RefSeq" id="WP_143681614.1">
    <property type="nucleotide sequence ID" value="NZ_FZOF01000011.1"/>
</dbReference>
<protein>
    <recommendedName>
        <fullName evidence="2">DUF8175 domain-containing protein</fullName>
    </recommendedName>
</protein>
<dbReference type="Proteomes" id="UP000198280">
    <property type="component" value="Unassembled WGS sequence"/>
</dbReference>
<evidence type="ECO:0000259" key="2">
    <source>
        <dbReference type="Pfam" id="PF26526"/>
    </source>
</evidence>
<dbReference type="AlphaFoldDB" id="A0A239IMU2"/>
<reference evidence="3 4" key="1">
    <citation type="submission" date="2017-06" db="EMBL/GenBank/DDBJ databases">
        <authorList>
            <person name="Kim H.J."/>
            <person name="Triplett B.A."/>
        </authorList>
    </citation>
    <scope>NUCLEOTIDE SEQUENCE [LARGE SCALE GENOMIC DNA]</scope>
    <source>
        <strain evidence="3 4">CGMCC 4.1858</strain>
    </source>
</reference>
<organism evidence="3 4">
    <name type="scientific">Actinacidiphila glaucinigra</name>
    <dbReference type="NCBI Taxonomy" id="235986"/>
    <lineage>
        <taxon>Bacteria</taxon>
        <taxon>Bacillati</taxon>
        <taxon>Actinomycetota</taxon>
        <taxon>Actinomycetes</taxon>
        <taxon>Kitasatosporales</taxon>
        <taxon>Streptomycetaceae</taxon>
        <taxon>Actinacidiphila</taxon>
    </lineage>
</organism>
<dbReference type="OrthoDB" id="4428031at2"/>
<keyword evidence="1" id="KW-1133">Transmembrane helix</keyword>
<gene>
    <name evidence="3" type="ORF">SAMN05216252_11142</name>
</gene>
<keyword evidence="1" id="KW-0472">Membrane</keyword>
<feature type="domain" description="DUF8175" evidence="2">
    <location>
        <begin position="175"/>
        <end position="366"/>
    </location>
</feature>
<feature type="transmembrane region" description="Helical" evidence="1">
    <location>
        <begin position="139"/>
        <end position="161"/>
    </location>
</feature>
<keyword evidence="1" id="KW-0812">Transmembrane</keyword>
<evidence type="ECO:0000313" key="3">
    <source>
        <dbReference type="EMBL" id="SNS95066.1"/>
    </source>
</evidence>